<dbReference type="Pfam" id="PF12813">
    <property type="entry name" value="XPG_I_2"/>
    <property type="match status" value="1"/>
</dbReference>
<comment type="caution">
    <text evidence="3">The sequence shown here is derived from an EMBL/GenBank/DDBJ whole genome shotgun (WGS) entry which is preliminary data.</text>
</comment>
<dbReference type="OrthoDB" id="5297549at2759"/>
<feature type="domain" description="Asteroid" evidence="2">
    <location>
        <begin position="160"/>
        <end position="426"/>
    </location>
</feature>
<dbReference type="RefSeq" id="XP_043157920.1">
    <property type="nucleotide sequence ID" value="XM_043301985.1"/>
</dbReference>
<keyword evidence="4" id="KW-1185">Reference proteome</keyword>
<evidence type="ECO:0000256" key="1">
    <source>
        <dbReference type="ARBA" id="ARBA00007398"/>
    </source>
</evidence>
<evidence type="ECO:0000259" key="2">
    <source>
        <dbReference type="Pfam" id="PF12813"/>
    </source>
</evidence>
<dbReference type="PANTHER" id="PTHR15665">
    <property type="entry name" value="ASTEROID PROTEIN"/>
    <property type="match status" value="1"/>
</dbReference>
<dbReference type="SUPFAM" id="SSF88723">
    <property type="entry name" value="PIN domain-like"/>
    <property type="match status" value="1"/>
</dbReference>
<comment type="similarity">
    <text evidence="1">Belongs to the asteroid family.</text>
</comment>
<dbReference type="EMBL" id="BHVY01000004">
    <property type="protein sequence ID" value="GIJ87174.1"/>
    <property type="molecule type" value="Genomic_DNA"/>
</dbReference>
<dbReference type="Proteomes" id="UP001043456">
    <property type="component" value="Unassembled WGS sequence"/>
</dbReference>
<evidence type="ECO:0000313" key="4">
    <source>
        <dbReference type="Proteomes" id="UP001043456"/>
    </source>
</evidence>
<accession>A0A9P3ETB8</accession>
<proteinExistence type="inferred from homology"/>
<sequence>MGIPHLTRLLLPYSEAVLLKGGQSAEEGRIHIQSVVIDGPSLVYHVHSRLLAWSDNRLEFPDMQPSCNEVSCAVMLHLLKLRNLGVDIKAICFDGALPARKRETRLSRLERARRKLEIARKSIRYGSLRHNYTPIDTESKLEMILRGRTLTPKHRECPDNPFMVPAVFEDLKHRWNMENIVQAARGSLLLAESAALQDFPWADVTVMVAGEADMHCAYLAKLTGSAILTNDSDLILHDIGLHGSVVLLHSLELENTYSARSIDVPLQAVQLHPASLAQRFGLADLLPLAYELKLHPNSGLTELIRLAKETLGTQGPAGYLEFSEEYKKGPEHAQWGVTDSHHLDPRVSELVWQYETQEINSWDEFPRFYLAILNEDHTRRCAWENGLSYRVLGYSIFNASRPPSQRSCFIDEFVRRGGRIARDTLAIRDAGWIADQMTAFYARLSVVRDALGENATTANLWRIFALCEIYGWGDSGSPLPKAKLFSRFLSFGYMCDQTNWADIHLTAQVQAVLYSLRIMRQLIGFTASANDQLMLKMQDALMSLPPLHVLMRSRFEMVKEYLTEDAASEFLKRYKQLAR</sequence>
<organism evidence="3 4">
    <name type="scientific">Aspergillus pseudoviridinutans</name>
    <dbReference type="NCBI Taxonomy" id="1517512"/>
    <lineage>
        <taxon>Eukaryota</taxon>
        <taxon>Fungi</taxon>
        <taxon>Dikarya</taxon>
        <taxon>Ascomycota</taxon>
        <taxon>Pezizomycotina</taxon>
        <taxon>Eurotiomycetes</taxon>
        <taxon>Eurotiomycetidae</taxon>
        <taxon>Eurotiales</taxon>
        <taxon>Aspergillaceae</taxon>
        <taxon>Aspergillus</taxon>
        <taxon>Aspergillus subgen. Fumigati</taxon>
    </lineage>
</organism>
<dbReference type="InterPro" id="IPR029060">
    <property type="entry name" value="PIN-like_dom_sf"/>
</dbReference>
<dbReference type="InterPro" id="IPR026832">
    <property type="entry name" value="Asteroid"/>
</dbReference>
<evidence type="ECO:0000313" key="3">
    <source>
        <dbReference type="EMBL" id="GIJ87174.1"/>
    </source>
</evidence>
<dbReference type="CDD" id="cd18675">
    <property type="entry name" value="PIN_SpAst1-like"/>
    <property type="match status" value="1"/>
</dbReference>
<dbReference type="GeneID" id="67004691"/>
<protein>
    <recommendedName>
        <fullName evidence="2">Asteroid domain-containing protein</fullName>
    </recommendedName>
</protein>
<dbReference type="Gene3D" id="3.40.50.1010">
    <property type="entry name" value="5'-nuclease"/>
    <property type="match status" value="1"/>
</dbReference>
<name>A0A9P3ETB8_9EURO</name>
<dbReference type="AlphaFoldDB" id="A0A9P3ETB8"/>
<dbReference type="PANTHER" id="PTHR15665:SF1">
    <property type="entry name" value="PROTEIN ASTEROID HOMOLOG 1"/>
    <property type="match status" value="1"/>
</dbReference>
<dbReference type="InterPro" id="IPR039436">
    <property type="entry name" value="Asteroid_dom"/>
</dbReference>
<reference evidence="3 4" key="1">
    <citation type="submission" date="2018-10" db="EMBL/GenBank/DDBJ databases">
        <title>Pan-genome distribution and transcriptional activeness of fungal secondary metabolism genes in Aspergillus section Fumigati.</title>
        <authorList>
            <person name="Takahashi H."/>
            <person name="Umemura M."/>
            <person name="Ninomiya A."/>
            <person name="Kusuya Y."/>
            <person name="Urayama S."/>
            <person name="Shimizu M."/>
            <person name="Watanabe A."/>
            <person name="Kamei K."/>
            <person name="Yaguchi T."/>
            <person name="Hagiwara D."/>
        </authorList>
    </citation>
    <scope>NUCLEOTIDE SEQUENCE [LARGE SCALE GENOMIC DNA]</scope>
    <source>
        <strain evidence="3 4">IFM 55266</strain>
    </source>
</reference>
<gene>
    <name evidence="3" type="ORF">Asppvi_006080</name>
</gene>